<dbReference type="Proteomes" id="UP000003684">
    <property type="component" value="Unassembled WGS sequence"/>
</dbReference>
<gene>
    <name evidence="2" type="ORF">HMPREF9209_1013</name>
</gene>
<evidence type="ECO:0000259" key="1">
    <source>
        <dbReference type="Pfam" id="PF01610"/>
    </source>
</evidence>
<comment type="caution">
    <text evidence="2">The sequence shown here is derived from an EMBL/GenBank/DDBJ whole genome shotgun (WGS) entry which is preliminary data.</text>
</comment>
<reference evidence="2 3" key="1">
    <citation type="submission" date="2009-12" db="EMBL/GenBank/DDBJ databases">
        <title>Genome Sequence of Lactobacillus gasseri 224-1.</title>
        <authorList>
            <person name="Durkin A.S."/>
            <person name="Madupu R."/>
            <person name="Torralba M."/>
            <person name="Methe B."/>
            <person name="Sutton G."/>
            <person name="Strausberg R.L."/>
            <person name="Nelson K.E."/>
        </authorList>
    </citation>
    <scope>NUCLEOTIDE SEQUENCE [LARGE SCALE GENOMIC DNA]</scope>
    <source>
        <strain evidence="2 3">224-1</strain>
    </source>
</reference>
<dbReference type="EMBL" id="ADFT01000018">
    <property type="protein sequence ID" value="EFB62376.1"/>
    <property type="molecule type" value="Genomic_DNA"/>
</dbReference>
<evidence type="ECO:0000313" key="3">
    <source>
        <dbReference type="Proteomes" id="UP000003684"/>
    </source>
</evidence>
<sequence length="57" mass="6699">MFSSSYSNGCLEGVNRKIKQIERTAYGYSNFKHLLIRIRLEENIIKEKEPNSFFQVA</sequence>
<name>D1YJA7_LACGS</name>
<protein>
    <recommendedName>
        <fullName evidence="1">Transposase IS204/IS1001/IS1096/IS1165 DDE domain-containing protein</fullName>
    </recommendedName>
</protein>
<dbReference type="InterPro" id="IPR002560">
    <property type="entry name" value="Transposase_DDE"/>
</dbReference>
<organism evidence="2 3">
    <name type="scientific">Lactobacillus gasseri 224-1</name>
    <dbReference type="NCBI Taxonomy" id="679196"/>
    <lineage>
        <taxon>Bacteria</taxon>
        <taxon>Bacillati</taxon>
        <taxon>Bacillota</taxon>
        <taxon>Bacilli</taxon>
        <taxon>Lactobacillales</taxon>
        <taxon>Lactobacillaceae</taxon>
        <taxon>Lactobacillus</taxon>
    </lineage>
</organism>
<evidence type="ECO:0000313" key="2">
    <source>
        <dbReference type="EMBL" id="EFB62376.1"/>
    </source>
</evidence>
<proteinExistence type="predicted"/>
<accession>D1YJA7</accession>
<dbReference type="AlphaFoldDB" id="D1YJA7"/>
<feature type="domain" description="Transposase IS204/IS1001/IS1096/IS1165 DDE" evidence="1">
    <location>
        <begin position="1"/>
        <end position="38"/>
    </location>
</feature>
<dbReference type="Pfam" id="PF01610">
    <property type="entry name" value="DDE_Tnp_ISL3"/>
    <property type="match status" value="1"/>
</dbReference>